<dbReference type="Proteomes" id="UP001605036">
    <property type="component" value="Unassembled WGS sequence"/>
</dbReference>
<comment type="caution">
    <text evidence="1">The sequence shown here is derived from an EMBL/GenBank/DDBJ whole genome shotgun (WGS) entry which is preliminary data.</text>
</comment>
<keyword evidence="2" id="KW-1185">Reference proteome</keyword>
<evidence type="ECO:0000313" key="1">
    <source>
        <dbReference type="EMBL" id="KAL2636302.1"/>
    </source>
</evidence>
<proteinExistence type="predicted"/>
<protein>
    <submittedName>
        <fullName evidence="1">Uncharacterized protein</fullName>
    </submittedName>
</protein>
<reference evidence="1 2" key="1">
    <citation type="submission" date="2024-09" db="EMBL/GenBank/DDBJ databases">
        <title>Chromosome-scale assembly of Riccia fluitans.</title>
        <authorList>
            <person name="Paukszto L."/>
            <person name="Sawicki J."/>
            <person name="Karawczyk K."/>
            <person name="Piernik-Szablinska J."/>
            <person name="Szczecinska M."/>
            <person name="Mazdziarz M."/>
        </authorList>
    </citation>
    <scope>NUCLEOTIDE SEQUENCE [LARGE SCALE GENOMIC DNA]</scope>
    <source>
        <strain evidence="1">Rf_01</strain>
        <tissue evidence="1">Aerial parts of the thallus</tissue>
    </source>
</reference>
<name>A0ABD1YZU3_9MARC</name>
<dbReference type="EMBL" id="JBHFFA010000003">
    <property type="protein sequence ID" value="KAL2636302.1"/>
    <property type="molecule type" value="Genomic_DNA"/>
</dbReference>
<gene>
    <name evidence="1" type="ORF">R1flu_007781</name>
</gene>
<accession>A0ABD1YZU3</accession>
<evidence type="ECO:0000313" key="2">
    <source>
        <dbReference type="Proteomes" id="UP001605036"/>
    </source>
</evidence>
<organism evidence="1 2">
    <name type="scientific">Riccia fluitans</name>
    <dbReference type="NCBI Taxonomy" id="41844"/>
    <lineage>
        <taxon>Eukaryota</taxon>
        <taxon>Viridiplantae</taxon>
        <taxon>Streptophyta</taxon>
        <taxon>Embryophyta</taxon>
        <taxon>Marchantiophyta</taxon>
        <taxon>Marchantiopsida</taxon>
        <taxon>Marchantiidae</taxon>
        <taxon>Marchantiales</taxon>
        <taxon>Ricciaceae</taxon>
        <taxon>Riccia</taxon>
    </lineage>
</organism>
<sequence length="85" mass="9443">MIQIDHGRKSVAVAAIAELISFVSVLRQENVEVNVRCEEVCRMRMCYCHGRGLSLTREGFGGGCCSELNYLSYIVSFTARKGLPI</sequence>
<dbReference type="AlphaFoldDB" id="A0ABD1YZU3"/>